<reference evidence="1 2" key="2">
    <citation type="submission" date="2018-11" db="EMBL/GenBank/DDBJ databases">
        <authorList>
            <consortium name="Pathogen Informatics"/>
        </authorList>
    </citation>
    <scope>NUCLEOTIDE SEQUENCE [LARGE SCALE GENOMIC DNA]</scope>
</reference>
<reference evidence="3" key="1">
    <citation type="submission" date="2017-02" db="UniProtKB">
        <authorList>
            <consortium name="WormBaseParasite"/>
        </authorList>
    </citation>
    <scope>IDENTIFICATION</scope>
</reference>
<sequence>MILPSPPETPPYGPLSFTDDNHLLTQKNDIQQDVNNESIGYYSLFSGYSFCLGEILIAEKYLPGLL</sequence>
<dbReference type="WBParaSite" id="BPAG_0000750301-mRNA-1">
    <property type="protein sequence ID" value="BPAG_0000750301-mRNA-1"/>
    <property type="gene ID" value="BPAG_0000750301"/>
</dbReference>
<keyword evidence="2" id="KW-1185">Reference proteome</keyword>
<evidence type="ECO:0000313" key="3">
    <source>
        <dbReference type="WBParaSite" id="BPAG_0000750301-mRNA-1"/>
    </source>
</evidence>
<accession>A0A0N4TH15</accession>
<dbReference type="EMBL" id="UZAD01008504">
    <property type="protein sequence ID" value="VDN88649.1"/>
    <property type="molecule type" value="Genomic_DNA"/>
</dbReference>
<organism evidence="3">
    <name type="scientific">Brugia pahangi</name>
    <name type="common">Filarial nematode worm</name>
    <dbReference type="NCBI Taxonomy" id="6280"/>
    <lineage>
        <taxon>Eukaryota</taxon>
        <taxon>Metazoa</taxon>
        <taxon>Ecdysozoa</taxon>
        <taxon>Nematoda</taxon>
        <taxon>Chromadorea</taxon>
        <taxon>Rhabditida</taxon>
        <taxon>Spirurina</taxon>
        <taxon>Spiruromorpha</taxon>
        <taxon>Filarioidea</taxon>
        <taxon>Onchocercidae</taxon>
        <taxon>Brugia</taxon>
    </lineage>
</organism>
<name>A0A0N4TH15_BRUPA</name>
<proteinExistence type="predicted"/>
<evidence type="ECO:0000313" key="2">
    <source>
        <dbReference type="Proteomes" id="UP000278627"/>
    </source>
</evidence>
<dbReference type="Proteomes" id="UP000278627">
    <property type="component" value="Unassembled WGS sequence"/>
</dbReference>
<dbReference type="AlphaFoldDB" id="A0A0N4TH15"/>
<evidence type="ECO:0000313" key="1">
    <source>
        <dbReference type="EMBL" id="VDN88649.1"/>
    </source>
</evidence>
<protein>
    <submittedName>
        <fullName evidence="1 3">Uncharacterized protein</fullName>
    </submittedName>
</protein>
<gene>
    <name evidence="1" type="ORF">BPAG_LOCUS7463</name>
</gene>